<name>S9WFH0_9TRYP</name>
<gene>
    <name evidence="2" type="ORF">STCU_01563</name>
</gene>
<dbReference type="Proteomes" id="UP000015354">
    <property type="component" value="Unassembled WGS sequence"/>
</dbReference>
<organism evidence="2 3">
    <name type="scientific">Strigomonas culicis</name>
    <dbReference type="NCBI Taxonomy" id="28005"/>
    <lineage>
        <taxon>Eukaryota</taxon>
        <taxon>Discoba</taxon>
        <taxon>Euglenozoa</taxon>
        <taxon>Kinetoplastea</taxon>
        <taxon>Metakinetoplastina</taxon>
        <taxon>Trypanosomatida</taxon>
        <taxon>Trypanosomatidae</taxon>
        <taxon>Strigomonadinae</taxon>
        <taxon>Strigomonas</taxon>
    </lineage>
</organism>
<feature type="compositionally biased region" description="Basic and acidic residues" evidence="1">
    <location>
        <begin position="1"/>
        <end position="12"/>
    </location>
</feature>
<feature type="compositionally biased region" description="Basic and acidic residues" evidence="1">
    <location>
        <begin position="36"/>
        <end position="45"/>
    </location>
</feature>
<accession>S9WFH0</accession>
<comment type="caution">
    <text evidence="2">The sequence shown here is derived from an EMBL/GenBank/DDBJ whole genome shotgun (WGS) entry which is preliminary data.</text>
</comment>
<reference evidence="2 3" key="1">
    <citation type="journal article" date="2013" name="PLoS ONE">
        <title>Predicting the Proteins of Angomonas deanei, Strigomonas culicis and Their Respective Endosymbionts Reveals New Aspects of the Trypanosomatidae Family.</title>
        <authorList>
            <person name="Motta M.C."/>
            <person name="Martins A.C."/>
            <person name="de Souza S.S."/>
            <person name="Catta-Preta C.M."/>
            <person name="Silva R."/>
            <person name="Klein C.C."/>
            <person name="de Almeida L.G."/>
            <person name="de Lima Cunha O."/>
            <person name="Ciapina L.P."/>
            <person name="Brocchi M."/>
            <person name="Colabardini A.C."/>
            <person name="de Araujo Lima B."/>
            <person name="Machado C.R."/>
            <person name="de Almeida Soares C.M."/>
            <person name="Probst C.M."/>
            <person name="de Menezes C.B."/>
            <person name="Thompson C.E."/>
            <person name="Bartholomeu D.C."/>
            <person name="Gradia D.F."/>
            <person name="Pavoni D.P."/>
            <person name="Grisard E.C."/>
            <person name="Fantinatti-Garboggini F."/>
            <person name="Marchini F.K."/>
            <person name="Rodrigues-Luiz G.F."/>
            <person name="Wagner G."/>
            <person name="Goldman G.H."/>
            <person name="Fietto J.L."/>
            <person name="Elias M.C."/>
            <person name="Goldman M.H."/>
            <person name="Sagot M.F."/>
            <person name="Pereira M."/>
            <person name="Stoco P.H."/>
            <person name="de Mendonca-Neto R.P."/>
            <person name="Teixeira S.M."/>
            <person name="Maciel T.E."/>
            <person name="de Oliveira Mendes T.A."/>
            <person name="Urmenyi T.P."/>
            <person name="de Souza W."/>
            <person name="Schenkman S."/>
            <person name="de Vasconcelos A.T."/>
        </authorList>
    </citation>
    <scope>NUCLEOTIDE SEQUENCE [LARGE SCALE GENOMIC DNA]</scope>
</reference>
<dbReference type="OrthoDB" id="10524735at2759"/>
<evidence type="ECO:0000313" key="2">
    <source>
        <dbReference type="EMBL" id="EPY34480.1"/>
    </source>
</evidence>
<protein>
    <submittedName>
        <fullName evidence="2">Histone H2A</fullName>
    </submittedName>
</protein>
<dbReference type="EMBL" id="ATMH01001563">
    <property type="protein sequence ID" value="EPY34480.1"/>
    <property type="molecule type" value="Genomic_DNA"/>
</dbReference>
<keyword evidence="3" id="KW-1185">Reference proteome</keyword>
<evidence type="ECO:0000313" key="3">
    <source>
        <dbReference type="Proteomes" id="UP000015354"/>
    </source>
</evidence>
<dbReference type="AlphaFoldDB" id="S9WFH0"/>
<proteinExistence type="predicted"/>
<feature type="region of interest" description="Disordered" evidence="1">
    <location>
        <begin position="1"/>
        <end position="45"/>
    </location>
</feature>
<evidence type="ECO:0000256" key="1">
    <source>
        <dbReference type="SAM" id="MobiDB-lite"/>
    </source>
</evidence>
<sequence length="213" mass="23580">MTRGGRERERQRACAPAPRATGGMESESTRGKTRGKQNEKKKRESIGRTRGDAFVYALGVDFLARLELFLCFFATALLTVGTTPPLEKVTFLSSEPMSSSWRTASVSVRGLRRRTFLPLCAAAFTVSSRSSAVKYSRVAERYKAPEALTRRAYWPLRSREPTRPTGKMRPAFADLEPDLRAAFFAERGVAILVVVGRGGGGGKVVCKTAWRER</sequence>